<dbReference type="eggNOG" id="KOG1001">
    <property type="taxonomic scope" value="Eukaryota"/>
</dbReference>
<dbReference type="InterPro" id="IPR049730">
    <property type="entry name" value="SNF2/RAD54-like_C"/>
</dbReference>
<dbReference type="PROSITE" id="PS51192">
    <property type="entry name" value="HELICASE_ATP_BIND_1"/>
    <property type="match status" value="1"/>
</dbReference>
<keyword evidence="1" id="KW-0547">Nucleotide-binding</keyword>
<feature type="compositionally biased region" description="Acidic residues" evidence="4">
    <location>
        <begin position="400"/>
        <end position="419"/>
    </location>
</feature>
<dbReference type="GO" id="GO:0005634">
    <property type="term" value="C:nucleus"/>
    <property type="evidence" value="ECO:0007669"/>
    <property type="project" value="TreeGrafter"/>
</dbReference>
<dbReference type="KEGG" id="pfp:PFL1_06742"/>
<organism evidence="7 8">
    <name type="scientific">Pseudozyma flocculosa PF-1</name>
    <dbReference type="NCBI Taxonomy" id="1277687"/>
    <lineage>
        <taxon>Eukaryota</taxon>
        <taxon>Fungi</taxon>
        <taxon>Dikarya</taxon>
        <taxon>Basidiomycota</taxon>
        <taxon>Ustilaginomycotina</taxon>
        <taxon>Ustilaginomycetes</taxon>
        <taxon>Ustilaginales</taxon>
        <taxon>Ustilaginaceae</taxon>
        <taxon>Pseudozyma</taxon>
    </lineage>
</organism>
<feature type="compositionally biased region" description="Pro residues" evidence="4">
    <location>
        <begin position="87"/>
        <end position="96"/>
    </location>
</feature>
<feature type="compositionally biased region" description="Low complexity" evidence="4">
    <location>
        <begin position="97"/>
        <end position="115"/>
    </location>
</feature>
<dbReference type="RefSeq" id="XP_007882479.1">
    <property type="nucleotide sequence ID" value="XM_007884288.1"/>
</dbReference>
<dbReference type="AlphaFoldDB" id="A0A061H1L2"/>
<evidence type="ECO:0000256" key="2">
    <source>
        <dbReference type="ARBA" id="ARBA00022801"/>
    </source>
</evidence>
<dbReference type="PANTHER" id="PTHR45626">
    <property type="entry name" value="TRANSCRIPTION TERMINATION FACTOR 2-RELATED"/>
    <property type="match status" value="1"/>
</dbReference>
<dbReference type="Proteomes" id="UP000053664">
    <property type="component" value="Unassembled WGS sequence"/>
</dbReference>
<evidence type="ECO:0000256" key="1">
    <source>
        <dbReference type="ARBA" id="ARBA00022741"/>
    </source>
</evidence>
<feature type="region of interest" description="Disordered" evidence="4">
    <location>
        <begin position="273"/>
        <end position="302"/>
    </location>
</feature>
<dbReference type="GeneID" id="19320813"/>
<dbReference type="Gene3D" id="3.40.50.300">
    <property type="entry name" value="P-loop containing nucleotide triphosphate hydrolases"/>
    <property type="match status" value="1"/>
</dbReference>
<protein>
    <submittedName>
        <fullName evidence="7">Uncharacterized protein</fullName>
    </submittedName>
</protein>
<dbReference type="EMBL" id="KE361652">
    <property type="protein sequence ID" value="EPQ25670.1"/>
    <property type="molecule type" value="Genomic_DNA"/>
</dbReference>
<name>A0A061H1L2_9BASI</name>
<dbReference type="SMART" id="SM00490">
    <property type="entry name" value="HELICc"/>
    <property type="match status" value="1"/>
</dbReference>
<evidence type="ECO:0000313" key="8">
    <source>
        <dbReference type="Proteomes" id="UP000053664"/>
    </source>
</evidence>
<dbReference type="PANTHER" id="PTHR45626:SF14">
    <property type="entry name" value="ATP-DEPENDENT DNA HELICASE (EUROFUNG)"/>
    <property type="match status" value="1"/>
</dbReference>
<feature type="compositionally biased region" description="Basic residues" evidence="4">
    <location>
        <begin position="426"/>
        <end position="438"/>
    </location>
</feature>
<dbReference type="InterPro" id="IPR001650">
    <property type="entry name" value="Helicase_C-like"/>
</dbReference>
<dbReference type="OrthoDB" id="423559at2759"/>
<dbReference type="Pfam" id="PF00271">
    <property type="entry name" value="Helicase_C"/>
    <property type="match status" value="1"/>
</dbReference>
<feature type="region of interest" description="Disordered" evidence="4">
    <location>
        <begin position="396"/>
        <end position="443"/>
    </location>
</feature>
<evidence type="ECO:0000256" key="3">
    <source>
        <dbReference type="ARBA" id="ARBA00022840"/>
    </source>
</evidence>
<reference evidence="7 8" key="1">
    <citation type="journal article" date="2013" name="Plant Cell">
        <title>The transition from a phytopathogenic smut ancestor to an anamorphic biocontrol agent deciphered by comparative whole-genome analysis.</title>
        <authorList>
            <person name="Lefebvre F."/>
            <person name="Joly D.L."/>
            <person name="Labbe C."/>
            <person name="Teichmann B."/>
            <person name="Linning R."/>
            <person name="Belzile F."/>
            <person name="Bakkeren G."/>
            <person name="Belanger R.R."/>
        </authorList>
    </citation>
    <scope>NUCLEOTIDE SEQUENCE [LARGE SCALE GENOMIC DNA]</scope>
    <source>
        <strain evidence="7 8">PF-1</strain>
    </source>
</reference>
<evidence type="ECO:0000259" key="5">
    <source>
        <dbReference type="PROSITE" id="PS51192"/>
    </source>
</evidence>
<dbReference type="InterPro" id="IPR027417">
    <property type="entry name" value="P-loop_NTPase"/>
</dbReference>
<dbReference type="SMART" id="SM00487">
    <property type="entry name" value="DEXDc"/>
    <property type="match status" value="1"/>
</dbReference>
<dbReference type="HOGENOM" id="CLU_000315_2_8_1"/>
<dbReference type="Gene3D" id="3.40.50.10810">
    <property type="entry name" value="Tandem AAA-ATPase domain"/>
    <property type="match status" value="3"/>
</dbReference>
<evidence type="ECO:0000313" key="7">
    <source>
        <dbReference type="EMBL" id="EPQ25670.1"/>
    </source>
</evidence>
<feature type="domain" description="Helicase ATP-binding" evidence="5">
    <location>
        <begin position="239"/>
        <end position="513"/>
    </location>
</feature>
<dbReference type="GO" id="GO:0008094">
    <property type="term" value="F:ATP-dependent activity, acting on DNA"/>
    <property type="evidence" value="ECO:0007669"/>
    <property type="project" value="TreeGrafter"/>
</dbReference>
<accession>A0A061H1L2</accession>
<dbReference type="PROSITE" id="PS51194">
    <property type="entry name" value="HELICASE_CTER"/>
    <property type="match status" value="1"/>
</dbReference>
<dbReference type="InterPro" id="IPR014001">
    <property type="entry name" value="Helicase_ATP-bd"/>
</dbReference>
<feature type="domain" description="Helicase C-terminal" evidence="6">
    <location>
        <begin position="725"/>
        <end position="882"/>
    </location>
</feature>
<sequence length="902" mass="98055">MEAMRRKITADQMALIEKAKQEHNQRQKQDPDAPASTWNPEITSIAPRNKHAAPPKVKLYQPAINIPPPSGSKTGPISTTASGGVPPSDPRPPKVPPASAATPSPSSTGAGASGAYKPFKPATKIVPGHAPFPASNTAGLSTLEPFANSMPPHLAVAGPSALPFAQGGDPGVEGDVLDEPEPSAFGGPTISSEDRDKQLQDMVAHMVNVIDVDISKAKVDGMKCMLLPHQIQGVQWMKEREMGKYKGGILADSMGLGKTVQMLALVVSNRPGQEGASIDNVAPDTPVKKRGPKPKYAPPTKAASGTAATAAAAAARAQVKGKGTLIIAPLAVVKQWEREVLEKTDAGLTVYVHHGPKRAKSAAELARYDVVVTTYPTASSEFASFIAGRDAAAKKQLDSSDSEELDESSDGASDSDSDDAYGRGTGSRRKRVPAKGKKVAPPAKKDKACPLFETDWLRVVLDEAQNIKNHTAKCSKACFSLSSRAHSRWCLTGTPIQNDSYELFSLIHFLRIAPFDDYKHFKKLIGDPLKSSNQNRVNWGMKRLCIVLQTIMLRRTKDATYEGKPILQLPDREVEVVSCDFDDPEERAFYAELESTIRKNKSEAEAREEKNSTLADLVMLLRLRQACSHPTLTMSKTADKDAITAPVASTMGASPGGDAAADGEDDGDELAAMFSSLAVAKKLCERCQAPLRPTSKSLCDSCGEAAQKMKGANWTAEKGSTKIRMMLKILDEIRQGDKAEKTIIFSQFTSFLDLVEPFLVTHRYNFVRYDGQMRPEERERSLERIRSDPAVTVILISFKAGATGLNLTCCSRVVLMDLWWNPQIEEQAFDRAHRLGQQRDVKIYKLSITKTVEERILDLQDKKRSLAKAALEGSKMTKANRLDKTELMYLFNGGPREGRKGG</sequence>
<gene>
    <name evidence="7" type="ORF">PFL1_06742</name>
</gene>
<keyword evidence="2" id="KW-0378">Hydrolase</keyword>
<dbReference type="SUPFAM" id="SSF52540">
    <property type="entry name" value="P-loop containing nucleoside triphosphate hydrolases"/>
    <property type="match status" value="2"/>
</dbReference>
<dbReference type="GO" id="GO:0006281">
    <property type="term" value="P:DNA repair"/>
    <property type="evidence" value="ECO:0007669"/>
    <property type="project" value="TreeGrafter"/>
</dbReference>
<dbReference type="InterPro" id="IPR050628">
    <property type="entry name" value="SNF2_RAD54_helicase_TF"/>
</dbReference>
<evidence type="ECO:0000259" key="6">
    <source>
        <dbReference type="PROSITE" id="PS51194"/>
    </source>
</evidence>
<feature type="compositionally biased region" description="Basic and acidic residues" evidence="4">
    <location>
        <begin position="17"/>
        <end position="31"/>
    </location>
</feature>
<feature type="region of interest" description="Disordered" evidence="4">
    <location>
        <begin position="17"/>
        <end position="115"/>
    </location>
</feature>
<dbReference type="Pfam" id="PF00176">
    <property type="entry name" value="SNF2-rel_dom"/>
    <property type="match status" value="1"/>
</dbReference>
<dbReference type="CDD" id="cd18008">
    <property type="entry name" value="DEXDc_SHPRH-like"/>
    <property type="match status" value="1"/>
</dbReference>
<dbReference type="InterPro" id="IPR038718">
    <property type="entry name" value="SNF2-like_sf"/>
</dbReference>
<dbReference type="CDD" id="cd18793">
    <property type="entry name" value="SF2_C_SNF"/>
    <property type="match status" value="1"/>
</dbReference>
<dbReference type="InterPro" id="IPR000330">
    <property type="entry name" value="SNF2_N"/>
</dbReference>
<evidence type="ECO:0000256" key="4">
    <source>
        <dbReference type="SAM" id="MobiDB-lite"/>
    </source>
</evidence>
<keyword evidence="3" id="KW-0067">ATP-binding</keyword>
<feature type="compositionally biased region" description="Polar residues" evidence="4">
    <location>
        <begin position="71"/>
        <end position="82"/>
    </location>
</feature>
<dbReference type="GO" id="GO:0016787">
    <property type="term" value="F:hydrolase activity"/>
    <property type="evidence" value="ECO:0007669"/>
    <property type="project" value="UniProtKB-KW"/>
</dbReference>
<proteinExistence type="predicted"/>
<dbReference type="GO" id="GO:0005524">
    <property type="term" value="F:ATP binding"/>
    <property type="evidence" value="ECO:0007669"/>
    <property type="project" value="UniProtKB-KW"/>
</dbReference>